<comment type="caution">
    <text evidence="8">The sequence shown here is derived from an EMBL/GenBank/DDBJ whole genome shotgun (WGS) entry which is preliminary data.</text>
</comment>
<keyword evidence="2" id="KW-1003">Cell membrane</keyword>
<dbReference type="SUPFAM" id="SSF52540">
    <property type="entry name" value="P-loop containing nucleoside triphosphate hydrolases"/>
    <property type="match status" value="1"/>
</dbReference>
<name>A0A315ED73_9BURK</name>
<dbReference type="InterPro" id="IPR027417">
    <property type="entry name" value="P-loop_NTPase"/>
</dbReference>
<dbReference type="RefSeq" id="WP_108311204.1">
    <property type="nucleotide sequence ID" value="NZ_NESN01000001.1"/>
</dbReference>
<feature type="domain" description="Type IV secretion system coupling protein TraD DNA-binding" evidence="7">
    <location>
        <begin position="138"/>
        <end position="480"/>
    </location>
</feature>
<comment type="subcellular location">
    <subcellularLocation>
        <location evidence="1">Cell membrane</location>
        <topology evidence="1">Multi-pass membrane protein</topology>
    </subcellularLocation>
</comment>
<proteinExistence type="predicted"/>
<dbReference type="PANTHER" id="PTHR37937:SF1">
    <property type="entry name" value="CONJUGATIVE TRANSFER: DNA TRANSPORT"/>
    <property type="match status" value="1"/>
</dbReference>
<feature type="transmembrane region" description="Helical" evidence="6">
    <location>
        <begin position="74"/>
        <end position="98"/>
    </location>
</feature>
<dbReference type="PANTHER" id="PTHR37937">
    <property type="entry name" value="CONJUGATIVE TRANSFER: DNA TRANSPORT"/>
    <property type="match status" value="1"/>
</dbReference>
<dbReference type="InterPro" id="IPR019476">
    <property type="entry name" value="T4SS_TraD_DNA-bd"/>
</dbReference>
<feature type="transmembrane region" description="Helical" evidence="6">
    <location>
        <begin position="26"/>
        <end position="48"/>
    </location>
</feature>
<dbReference type="Proteomes" id="UP000250790">
    <property type="component" value="Unassembled WGS sequence"/>
</dbReference>
<keyword evidence="9" id="KW-1185">Reference proteome</keyword>
<dbReference type="Gene3D" id="3.40.50.300">
    <property type="entry name" value="P-loop containing nucleotide triphosphate hydrolases"/>
    <property type="match status" value="2"/>
</dbReference>
<dbReference type="InterPro" id="IPR051539">
    <property type="entry name" value="T4SS-coupling_protein"/>
</dbReference>
<keyword evidence="3 6" id="KW-0812">Transmembrane</keyword>
<accession>A0A315ED73</accession>
<sequence length="631" mass="69889">MGTRKTVVDWGFNVIPFDPSQRVRNFWGAVFTMVLLAGATGAGVWFGFKKWMAHQIGFMAVLQHFPEAVKSVPWVALVFALSLMLAVAAGVWGFVLAFKPVERCRHVRGRRYLDESEALKKAQQITAEECEATGESIALNGFTLSNDRATKHALISGAVGSGKTVICHHFLKSIFSKREKALIVDWKGDFTSAYKKALLFSPFDARSVRYCVAEDCTTELDATTLADSLIPDNKKGDAFFVNASRSVLIALIVKLQQEKPQAWTWGDLYAEASNNIEQIQSIVQKYYPHAFANIADAQSKQTQGVMSSMLSNFNSVRVLAQAEADNPSAKGFSIRRWLADKTRPQIILAGNTEHENLSKAYINSILNAAGGQIQALKDDSQRKIWVVVDELPKLGKCEAIPKLLAFARSKGCRVVGIVQDFSQLKEAYGQNETKAMLSMVGTLFIGQTAGSETADTICQQIIGKREIERRNITDQGGGKSSSSWSRDEILVVHPSELQTELGPKKLNNAKKFTHINALVLGLGEYALNLPFSFVSPTPAREPFVWREVFQSKKLEIQAIQLPEPPEQENKQAEHEQGEIPTPAIQNALPMLGHAFEIAEMVDLLKSKPVISAPVHTRQNLKAMEEEQEKEE</sequence>
<evidence type="ECO:0000256" key="1">
    <source>
        <dbReference type="ARBA" id="ARBA00004651"/>
    </source>
</evidence>
<evidence type="ECO:0000256" key="4">
    <source>
        <dbReference type="ARBA" id="ARBA00022989"/>
    </source>
</evidence>
<keyword evidence="5 6" id="KW-0472">Membrane</keyword>
<protein>
    <recommendedName>
        <fullName evidence="7">Type IV secretion system coupling protein TraD DNA-binding domain-containing protein</fullName>
    </recommendedName>
</protein>
<dbReference type="AlphaFoldDB" id="A0A315ED73"/>
<evidence type="ECO:0000259" key="7">
    <source>
        <dbReference type="Pfam" id="PF10412"/>
    </source>
</evidence>
<dbReference type="OrthoDB" id="9759295at2"/>
<dbReference type="GO" id="GO:0005886">
    <property type="term" value="C:plasma membrane"/>
    <property type="evidence" value="ECO:0007669"/>
    <property type="project" value="UniProtKB-SubCell"/>
</dbReference>
<organism evidence="8 9">
    <name type="scientific">Limnohabitans parvus II-B4</name>
    <dbReference type="NCBI Taxonomy" id="1293052"/>
    <lineage>
        <taxon>Bacteria</taxon>
        <taxon>Pseudomonadati</taxon>
        <taxon>Pseudomonadota</taxon>
        <taxon>Betaproteobacteria</taxon>
        <taxon>Burkholderiales</taxon>
        <taxon>Comamonadaceae</taxon>
        <taxon>Limnohabitans</taxon>
    </lineage>
</organism>
<dbReference type="CDD" id="cd01127">
    <property type="entry name" value="TrwB_TraG_TraD_VirD4"/>
    <property type="match status" value="1"/>
</dbReference>
<gene>
    <name evidence="8" type="ORF">B9Z37_01000</name>
</gene>
<evidence type="ECO:0000256" key="2">
    <source>
        <dbReference type="ARBA" id="ARBA00022475"/>
    </source>
</evidence>
<keyword evidence="4 6" id="KW-1133">Transmembrane helix</keyword>
<dbReference type="EMBL" id="NESN01000001">
    <property type="protein sequence ID" value="PUE55201.1"/>
    <property type="molecule type" value="Genomic_DNA"/>
</dbReference>
<evidence type="ECO:0000256" key="5">
    <source>
        <dbReference type="ARBA" id="ARBA00023136"/>
    </source>
</evidence>
<evidence type="ECO:0000256" key="6">
    <source>
        <dbReference type="SAM" id="Phobius"/>
    </source>
</evidence>
<reference evidence="8 9" key="1">
    <citation type="submission" date="2017-04" db="EMBL/GenBank/DDBJ databases">
        <title>Unexpected and diverse lifestyles within the genus Limnohabitans.</title>
        <authorList>
            <person name="Kasalicky V."/>
            <person name="Mehrshad M."/>
            <person name="Andrei S.-A."/>
            <person name="Salcher M."/>
            <person name="Kratochvilova H."/>
            <person name="Simek K."/>
            <person name="Ghai R."/>
        </authorList>
    </citation>
    <scope>NUCLEOTIDE SEQUENCE [LARGE SCALE GENOMIC DNA]</scope>
    <source>
        <strain evidence="8 9">II-B4</strain>
    </source>
</reference>
<dbReference type="Pfam" id="PF10412">
    <property type="entry name" value="TrwB_AAD_bind"/>
    <property type="match status" value="1"/>
</dbReference>
<evidence type="ECO:0000256" key="3">
    <source>
        <dbReference type="ARBA" id="ARBA00022692"/>
    </source>
</evidence>
<evidence type="ECO:0000313" key="9">
    <source>
        <dbReference type="Proteomes" id="UP000250790"/>
    </source>
</evidence>
<evidence type="ECO:0000313" key="8">
    <source>
        <dbReference type="EMBL" id="PUE55201.1"/>
    </source>
</evidence>